<evidence type="ECO:0000313" key="3">
    <source>
        <dbReference type="EMBL" id="MBL7626988.1"/>
    </source>
</evidence>
<dbReference type="InterPro" id="IPR001584">
    <property type="entry name" value="Integrase_cat-core"/>
</dbReference>
<keyword evidence="4" id="KW-1185">Reference proteome</keyword>
<dbReference type="PROSITE" id="PS50994">
    <property type="entry name" value="INTEGRASE"/>
    <property type="match status" value="1"/>
</dbReference>
<dbReference type="AlphaFoldDB" id="A0A937R781"/>
<sequence>MLAVLARLLPREVRSHRLVTPATLLAWHRRLVRRRWTYPHRMGRPPVDEELRTLVIRLARDNPTWGHRRVQGELLGLGYRIGAGTVRRLLTGAGLGPAARRHADASWRTFLQAQAGGLLATDFFHLDTIALRRLYVLFVIEIQTRRVHILGVTAHPTGAWVAQQARQLVLDLDGRLDGIRFLIRDRDAKYTRSFDDVFAAEGIQVVKTPPRTPRANCHAEQFIRSVRQECTDRILLYGERHATAVLGEYARHFNDHRPHQGRHQRPPNHDPAAAAPLDGPIHRRKILSGVISQYHRAA</sequence>
<evidence type="ECO:0000256" key="1">
    <source>
        <dbReference type="SAM" id="MobiDB-lite"/>
    </source>
</evidence>
<evidence type="ECO:0000313" key="4">
    <source>
        <dbReference type="Proteomes" id="UP000604475"/>
    </source>
</evidence>
<dbReference type="GO" id="GO:0003676">
    <property type="term" value="F:nucleic acid binding"/>
    <property type="evidence" value="ECO:0007669"/>
    <property type="project" value="InterPro"/>
</dbReference>
<accession>A0A937R781</accession>
<dbReference type="InterPro" id="IPR012337">
    <property type="entry name" value="RNaseH-like_sf"/>
</dbReference>
<proteinExistence type="predicted"/>
<protein>
    <submittedName>
        <fullName evidence="3">Transposase</fullName>
    </submittedName>
</protein>
<dbReference type="EMBL" id="JAEACQ010000154">
    <property type="protein sequence ID" value="MBL7626988.1"/>
    <property type="molecule type" value="Genomic_DNA"/>
</dbReference>
<dbReference type="Gene3D" id="3.30.420.10">
    <property type="entry name" value="Ribonuclease H-like superfamily/Ribonuclease H"/>
    <property type="match status" value="1"/>
</dbReference>
<feature type="domain" description="Integrase catalytic" evidence="2">
    <location>
        <begin position="111"/>
        <end position="274"/>
    </location>
</feature>
<dbReference type="Proteomes" id="UP000604475">
    <property type="component" value="Unassembled WGS sequence"/>
</dbReference>
<dbReference type="GO" id="GO:0015074">
    <property type="term" value="P:DNA integration"/>
    <property type="evidence" value="ECO:0007669"/>
    <property type="project" value="InterPro"/>
</dbReference>
<comment type="caution">
    <text evidence="3">The sequence shown here is derived from an EMBL/GenBank/DDBJ whole genome shotgun (WGS) entry which is preliminary data.</text>
</comment>
<dbReference type="InterPro" id="IPR036397">
    <property type="entry name" value="RNaseH_sf"/>
</dbReference>
<evidence type="ECO:0000259" key="2">
    <source>
        <dbReference type="PROSITE" id="PS50994"/>
    </source>
</evidence>
<gene>
    <name evidence="3" type="ORF">I7412_07385</name>
</gene>
<reference evidence="3" key="1">
    <citation type="submission" date="2020-12" db="EMBL/GenBank/DDBJ databases">
        <title>Genomic characterization of non-nitrogen-fixing Frankia strains.</title>
        <authorList>
            <person name="Carlos-Shanley C."/>
            <person name="Guerra T."/>
            <person name="Hahn D."/>
        </authorList>
    </citation>
    <scope>NUCLEOTIDE SEQUENCE</scope>
    <source>
        <strain evidence="3">CN6</strain>
    </source>
</reference>
<name>A0A937R781_9ACTN</name>
<dbReference type="SUPFAM" id="SSF53098">
    <property type="entry name" value="Ribonuclease H-like"/>
    <property type="match status" value="1"/>
</dbReference>
<organism evidence="3 4">
    <name type="scientific">Frankia nepalensis</name>
    <dbReference type="NCBI Taxonomy" id="1836974"/>
    <lineage>
        <taxon>Bacteria</taxon>
        <taxon>Bacillati</taxon>
        <taxon>Actinomycetota</taxon>
        <taxon>Actinomycetes</taxon>
        <taxon>Frankiales</taxon>
        <taxon>Frankiaceae</taxon>
        <taxon>Frankia</taxon>
    </lineage>
</organism>
<dbReference type="Pfam" id="PF13683">
    <property type="entry name" value="rve_3"/>
    <property type="match status" value="1"/>
</dbReference>
<feature type="region of interest" description="Disordered" evidence="1">
    <location>
        <begin position="255"/>
        <end position="279"/>
    </location>
</feature>